<evidence type="ECO:0000313" key="1">
    <source>
        <dbReference type="EMBL" id="GAG47178.1"/>
    </source>
</evidence>
<sequence length="124" mass="14499">MTEWLNADETAAYLGISSSNLYSMAQQGMRVIVQNDPRHPDNYGYVVTHIGLNLDQQLEDFRDMEREDKAFFEDLISVKDILQNHKPDIPSDLQKEIRDYLSEVMDREGVRKDEAKKIMDQTYI</sequence>
<reference evidence="1" key="1">
    <citation type="journal article" date="2014" name="Front. Microbiol.">
        <title>High frequency of phylogenetically diverse reductive dehalogenase-homologous genes in deep subseafloor sedimentary metagenomes.</title>
        <authorList>
            <person name="Kawai M."/>
            <person name="Futagami T."/>
            <person name="Toyoda A."/>
            <person name="Takaki Y."/>
            <person name="Nishi S."/>
            <person name="Hori S."/>
            <person name="Arai W."/>
            <person name="Tsubouchi T."/>
            <person name="Morono Y."/>
            <person name="Uchiyama I."/>
            <person name="Ito T."/>
            <person name="Fujiyama A."/>
            <person name="Inagaki F."/>
            <person name="Takami H."/>
        </authorList>
    </citation>
    <scope>NUCLEOTIDE SEQUENCE</scope>
    <source>
        <strain evidence="1">Expedition CK06-06</strain>
    </source>
</reference>
<gene>
    <name evidence="1" type="ORF">S01H1_78640</name>
</gene>
<proteinExistence type="predicted"/>
<organism evidence="1">
    <name type="scientific">marine sediment metagenome</name>
    <dbReference type="NCBI Taxonomy" id="412755"/>
    <lineage>
        <taxon>unclassified sequences</taxon>
        <taxon>metagenomes</taxon>
        <taxon>ecological metagenomes</taxon>
    </lineage>
</organism>
<comment type="caution">
    <text evidence="1">The sequence shown here is derived from an EMBL/GenBank/DDBJ whole genome shotgun (WGS) entry which is preliminary data.</text>
</comment>
<protein>
    <submittedName>
        <fullName evidence="1">Uncharacterized protein</fullName>
    </submittedName>
</protein>
<dbReference type="AlphaFoldDB" id="X0YER6"/>
<dbReference type="EMBL" id="BARS01052938">
    <property type="protein sequence ID" value="GAG47178.1"/>
    <property type="molecule type" value="Genomic_DNA"/>
</dbReference>
<accession>X0YER6</accession>
<name>X0YER6_9ZZZZ</name>